<dbReference type="GO" id="GO:0016192">
    <property type="term" value="P:vesicle-mediated transport"/>
    <property type="evidence" value="ECO:0007669"/>
    <property type="project" value="UniProtKB-ARBA"/>
</dbReference>
<dbReference type="InterPro" id="IPR000727">
    <property type="entry name" value="T_SNARE_dom"/>
</dbReference>
<sequence length="364" mass="40402">MSQKPHALQLSIPSTNDTTGDGPSDKPHTLYHILWRLPLRSATVKKRYNDFLALHTSLTSFTGQAPPLSPPKKHYFGSTVNNPTRTEERRAQLEAYLLAILNAADSRWRDSPAWRSFLALPASWSSGSPHQQQQPFSGGLPSGPITDPTLWLDSHRELKTLLHDARIFLSKRDQAVAIQEQHEASAAAKRCLVKASALISALDSGLREKAEKSSGGYGELLEGEIRRRRDLVAAARQERDALESLANSLAAKRMQASSRPPAAAERNALFQGRGGRVLGAPLPETDRTRELDNEGVLKMQQEILQEQDQGVDGLLRIVQRQKQMGMAIGEELDLQTKMLGQFSEDVDRVDKKTRVARKRADKIS</sequence>
<dbReference type="Gene3D" id="1.20.5.110">
    <property type="match status" value="1"/>
</dbReference>
<comment type="function">
    <text evidence="4">Essential for proper morphogenesis of the vacuole. May exist as structural reinforcement on the surface of the vacuolar membrane and be required for maintenance against rupture by osmotic pressure.</text>
</comment>
<evidence type="ECO:0000259" key="6">
    <source>
        <dbReference type="PROSITE" id="PS50192"/>
    </source>
</evidence>
<gene>
    <name evidence="8" type="ORF">FN846DRAFT_385112</name>
</gene>
<evidence type="ECO:0000256" key="5">
    <source>
        <dbReference type="SAM" id="MobiDB-lite"/>
    </source>
</evidence>
<dbReference type="InParanoid" id="A0A5J5EJA3"/>
<dbReference type="FunFam" id="1.20.5.110:FF:000058">
    <property type="entry name" value="VAM7p Vacuolar SNARE protein"/>
    <property type="match status" value="1"/>
</dbReference>
<dbReference type="InterPro" id="IPR036871">
    <property type="entry name" value="PX_dom_sf"/>
</dbReference>
<dbReference type="SUPFAM" id="SSF58038">
    <property type="entry name" value="SNARE fusion complex"/>
    <property type="match status" value="1"/>
</dbReference>
<dbReference type="GO" id="GO:0005769">
    <property type="term" value="C:early endosome"/>
    <property type="evidence" value="ECO:0007669"/>
    <property type="project" value="TreeGrafter"/>
</dbReference>
<dbReference type="PROSITE" id="PS50195">
    <property type="entry name" value="PX"/>
    <property type="match status" value="1"/>
</dbReference>
<dbReference type="AlphaFoldDB" id="A0A5J5EJA3"/>
<dbReference type="GO" id="GO:0097576">
    <property type="term" value="P:vacuole fusion"/>
    <property type="evidence" value="ECO:0007669"/>
    <property type="project" value="UniProtKB-ARBA"/>
</dbReference>
<dbReference type="SMART" id="SM00312">
    <property type="entry name" value="PX"/>
    <property type="match status" value="1"/>
</dbReference>
<evidence type="ECO:0000256" key="2">
    <source>
        <dbReference type="ARBA" id="ARBA00022554"/>
    </source>
</evidence>
<dbReference type="CDD" id="cd06897">
    <property type="entry name" value="PX_SNARE"/>
    <property type="match status" value="1"/>
</dbReference>
<dbReference type="OrthoDB" id="428895at2759"/>
<dbReference type="GO" id="GO:0007034">
    <property type="term" value="P:vacuolar transport"/>
    <property type="evidence" value="ECO:0007669"/>
    <property type="project" value="UniProtKB-ARBA"/>
</dbReference>
<dbReference type="Pfam" id="PF00787">
    <property type="entry name" value="PX"/>
    <property type="match status" value="1"/>
</dbReference>
<dbReference type="FunCoup" id="A0A5J5EJA3">
    <property type="interactions" value="138"/>
</dbReference>
<reference evidence="8 9" key="1">
    <citation type="submission" date="2019-09" db="EMBL/GenBank/DDBJ databases">
        <title>Draft genome of the ectomycorrhizal ascomycete Sphaerosporella brunnea.</title>
        <authorList>
            <consortium name="DOE Joint Genome Institute"/>
            <person name="Benucci G.M."/>
            <person name="Marozzi G."/>
            <person name="Antonielli L."/>
            <person name="Sanchez S."/>
            <person name="Marco P."/>
            <person name="Wang X."/>
            <person name="Falini L.B."/>
            <person name="Barry K."/>
            <person name="Haridas S."/>
            <person name="Lipzen A."/>
            <person name="Labutti K."/>
            <person name="Grigoriev I.V."/>
            <person name="Murat C."/>
            <person name="Martin F."/>
            <person name="Albertini E."/>
            <person name="Donnini D."/>
            <person name="Bonito G."/>
        </authorList>
    </citation>
    <scope>NUCLEOTIDE SEQUENCE [LARGE SCALE GENOMIC DNA]</scope>
    <source>
        <strain evidence="8 9">Sb_GMNB300</strain>
    </source>
</reference>
<dbReference type="SMART" id="SM00397">
    <property type="entry name" value="t_SNARE"/>
    <property type="match status" value="1"/>
</dbReference>
<dbReference type="Gene3D" id="3.30.1520.10">
    <property type="entry name" value="Phox-like domain"/>
    <property type="match status" value="1"/>
</dbReference>
<dbReference type="CDD" id="cd15858">
    <property type="entry name" value="SNARE_VAM7"/>
    <property type="match status" value="1"/>
</dbReference>
<evidence type="ECO:0000313" key="9">
    <source>
        <dbReference type="Proteomes" id="UP000326924"/>
    </source>
</evidence>
<dbReference type="PROSITE" id="PS50192">
    <property type="entry name" value="T_SNARE"/>
    <property type="match status" value="1"/>
</dbReference>
<dbReference type="PANTHER" id="PTHR22775:SF3">
    <property type="entry name" value="SORTING NEXIN-13"/>
    <property type="match status" value="1"/>
</dbReference>
<accession>A0A5J5EJA3</accession>
<dbReference type="SUPFAM" id="SSF64268">
    <property type="entry name" value="PX domain"/>
    <property type="match status" value="1"/>
</dbReference>
<keyword evidence="9" id="KW-1185">Reference proteome</keyword>
<evidence type="ECO:0000256" key="3">
    <source>
        <dbReference type="ARBA" id="ARBA00023054"/>
    </source>
</evidence>
<proteinExistence type="predicted"/>
<feature type="domain" description="PX" evidence="7">
    <location>
        <begin position="1"/>
        <end position="124"/>
    </location>
</feature>
<comment type="subcellular location">
    <subcellularLocation>
        <location evidence="1">Vacuole</location>
    </subcellularLocation>
</comment>
<dbReference type="PANTHER" id="PTHR22775">
    <property type="entry name" value="SORTING NEXIN"/>
    <property type="match status" value="1"/>
</dbReference>
<dbReference type="InterPro" id="IPR001683">
    <property type="entry name" value="PX_dom"/>
</dbReference>
<dbReference type="GO" id="GO:0035091">
    <property type="term" value="F:phosphatidylinositol binding"/>
    <property type="evidence" value="ECO:0007669"/>
    <property type="project" value="InterPro"/>
</dbReference>
<keyword evidence="3" id="KW-0175">Coiled coil</keyword>
<protein>
    <submittedName>
        <fullName evidence="8">Phox homologous domain-containing protein</fullName>
    </submittedName>
</protein>
<evidence type="ECO:0000256" key="1">
    <source>
        <dbReference type="ARBA" id="ARBA00004116"/>
    </source>
</evidence>
<comment type="caution">
    <text evidence="8">The sequence shown here is derived from an EMBL/GenBank/DDBJ whole genome shotgun (WGS) entry which is preliminary data.</text>
</comment>
<feature type="compositionally biased region" description="Polar residues" evidence="5">
    <location>
        <begin position="11"/>
        <end position="21"/>
    </location>
</feature>
<dbReference type="EMBL" id="VXIS01000311">
    <property type="protein sequence ID" value="KAA8894788.1"/>
    <property type="molecule type" value="Genomic_DNA"/>
</dbReference>
<evidence type="ECO:0000259" key="7">
    <source>
        <dbReference type="PROSITE" id="PS50195"/>
    </source>
</evidence>
<feature type="domain" description="T-SNARE coiled-coil homology" evidence="6">
    <location>
        <begin position="301"/>
        <end position="363"/>
    </location>
</feature>
<keyword evidence="2" id="KW-0926">Vacuole</keyword>
<dbReference type="GO" id="GO:0000329">
    <property type="term" value="C:fungal-type vacuole membrane"/>
    <property type="evidence" value="ECO:0007669"/>
    <property type="project" value="UniProtKB-ARBA"/>
</dbReference>
<evidence type="ECO:0000313" key="8">
    <source>
        <dbReference type="EMBL" id="KAA8894788.1"/>
    </source>
</evidence>
<feature type="region of interest" description="Disordered" evidence="5">
    <location>
        <begin position="64"/>
        <end position="83"/>
    </location>
</feature>
<organism evidence="8 9">
    <name type="scientific">Sphaerosporella brunnea</name>
    <dbReference type="NCBI Taxonomy" id="1250544"/>
    <lineage>
        <taxon>Eukaryota</taxon>
        <taxon>Fungi</taxon>
        <taxon>Dikarya</taxon>
        <taxon>Ascomycota</taxon>
        <taxon>Pezizomycotina</taxon>
        <taxon>Pezizomycetes</taxon>
        <taxon>Pezizales</taxon>
        <taxon>Pyronemataceae</taxon>
        <taxon>Sphaerosporella</taxon>
    </lineage>
</organism>
<name>A0A5J5EJA3_9PEZI</name>
<feature type="region of interest" description="Disordered" evidence="5">
    <location>
        <begin position="1"/>
        <end position="25"/>
    </location>
</feature>
<dbReference type="Proteomes" id="UP000326924">
    <property type="component" value="Unassembled WGS sequence"/>
</dbReference>
<evidence type="ECO:0000256" key="4">
    <source>
        <dbReference type="ARBA" id="ARBA00054927"/>
    </source>
</evidence>